<name>A0A6I3SGR5_HELMO</name>
<dbReference type="RefSeq" id="WP_155475129.1">
    <property type="nucleotide sequence ID" value="NZ_WNKU01000002.1"/>
</dbReference>
<feature type="domain" description="Peptidase M50" evidence="13">
    <location>
        <begin position="106"/>
        <end position="170"/>
    </location>
</feature>
<keyword evidence="8" id="KW-0862">Zinc</keyword>
<dbReference type="InterPro" id="IPR046342">
    <property type="entry name" value="CBS_dom_sf"/>
</dbReference>
<dbReference type="GO" id="GO:0006508">
    <property type="term" value="P:proteolysis"/>
    <property type="evidence" value="ECO:0007669"/>
    <property type="project" value="UniProtKB-KW"/>
</dbReference>
<protein>
    <recommendedName>
        <fullName evidence="13">Peptidase M50 domain-containing protein</fullName>
    </recommendedName>
</protein>
<keyword evidence="11 12" id="KW-0472">Membrane</keyword>
<dbReference type="SUPFAM" id="SSF54631">
    <property type="entry name" value="CBS-domain pair"/>
    <property type="match status" value="1"/>
</dbReference>
<evidence type="ECO:0000256" key="2">
    <source>
        <dbReference type="ARBA" id="ARBA00004141"/>
    </source>
</evidence>
<keyword evidence="6" id="KW-0479">Metal-binding</keyword>
<keyword evidence="7" id="KW-0378">Hydrolase</keyword>
<sequence>MKIARLAGVDIRINQWLVLMSALYVWAGVGPQVALAFLCVAWHELGHSVAARRAGFSVQEIEFFPFGGVARISPGLEQSPRDEIMVALAGPVFSFILVIALDAGLMLGMGWNDSVEYLRNVNFTLGAFNLLPILPLDGGRVFRSLLTTLWGAMKASQQAALWGEGMALLFGFLSILGLYWQKCGLDLPLIAGFLFLGAHKERTIGPMIFWRLLKAKRQNLGTKKTWSGDVVVAREDVHISNLLPQIVPDRCLLVTVIDKGGRIVGQVSESDLLSHMMQGKEDMPVGDLIQKA</sequence>
<dbReference type="PANTHER" id="PTHR39188">
    <property type="entry name" value="MEMBRANE-ASSOCIATED ZINC METALLOPROTEASE M50B"/>
    <property type="match status" value="1"/>
</dbReference>
<comment type="similarity">
    <text evidence="3">Belongs to the peptidase M50B family.</text>
</comment>
<dbReference type="CDD" id="cd06161">
    <property type="entry name" value="S2P-M50_SpoIVFB"/>
    <property type="match status" value="1"/>
</dbReference>
<evidence type="ECO:0000256" key="4">
    <source>
        <dbReference type="ARBA" id="ARBA00022670"/>
    </source>
</evidence>
<feature type="domain" description="Peptidase M50" evidence="13">
    <location>
        <begin position="37"/>
        <end position="104"/>
    </location>
</feature>
<proteinExistence type="inferred from homology"/>
<dbReference type="PANTHER" id="PTHR39188:SF3">
    <property type="entry name" value="STAGE IV SPORULATION PROTEIN FB"/>
    <property type="match status" value="1"/>
</dbReference>
<evidence type="ECO:0000256" key="10">
    <source>
        <dbReference type="ARBA" id="ARBA00023049"/>
    </source>
</evidence>
<keyword evidence="5 12" id="KW-0812">Transmembrane</keyword>
<evidence type="ECO:0000256" key="3">
    <source>
        <dbReference type="ARBA" id="ARBA00007931"/>
    </source>
</evidence>
<feature type="transmembrane region" description="Helical" evidence="12">
    <location>
        <begin position="117"/>
        <end position="138"/>
    </location>
</feature>
<evidence type="ECO:0000313" key="14">
    <source>
        <dbReference type="EMBL" id="MTV48034.1"/>
    </source>
</evidence>
<evidence type="ECO:0000259" key="13">
    <source>
        <dbReference type="Pfam" id="PF02163"/>
    </source>
</evidence>
<evidence type="ECO:0000256" key="5">
    <source>
        <dbReference type="ARBA" id="ARBA00022692"/>
    </source>
</evidence>
<feature type="transmembrane region" description="Helical" evidence="12">
    <location>
        <begin position="23"/>
        <end position="43"/>
    </location>
</feature>
<dbReference type="GO" id="GO:0046872">
    <property type="term" value="F:metal ion binding"/>
    <property type="evidence" value="ECO:0007669"/>
    <property type="project" value="UniProtKB-KW"/>
</dbReference>
<keyword evidence="4" id="KW-0645">Protease</keyword>
<reference evidence="14 15" key="1">
    <citation type="submission" date="2019-11" db="EMBL/GenBank/DDBJ databases">
        <title>Whole-genome sequence of a the green, strictly anaerobic photosynthetic bacterium Heliobacillus mobilis DSM 6151.</title>
        <authorList>
            <person name="Kyndt J.A."/>
            <person name="Meyer T.E."/>
        </authorList>
    </citation>
    <scope>NUCLEOTIDE SEQUENCE [LARGE SCALE GENOMIC DNA]</scope>
    <source>
        <strain evidence="14 15">DSM 6151</strain>
    </source>
</reference>
<dbReference type="AlphaFoldDB" id="A0A6I3SGR5"/>
<comment type="caution">
    <text evidence="14">The sequence shown here is derived from an EMBL/GenBank/DDBJ whole genome shotgun (WGS) entry which is preliminary data.</text>
</comment>
<evidence type="ECO:0000256" key="6">
    <source>
        <dbReference type="ARBA" id="ARBA00022723"/>
    </source>
</evidence>
<keyword evidence="10" id="KW-0482">Metalloprotease</keyword>
<evidence type="ECO:0000313" key="15">
    <source>
        <dbReference type="Proteomes" id="UP000430670"/>
    </source>
</evidence>
<comment type="subcellular location">
    <subcellularLocation>
        <location evidence="2">Membrane</location>
        <topology evidence="2">Multi-pass membrane protein</topology>
    </subcellularLocation>
</comment>
<evidence type="ECO:0000256" key="9">
    <source>
        <dbReference type="ARBA" id="ARBA00022989"/>
    </source>
</evidence>
<dbReference type="GO" id="GO:0008237">
    <property type="term" value="F:metallopeptidase activity"/>
    <property type="evidence" value="ECO:0007669"/>
    <property type="project" value="UniProtKB-KW"/>
</dbReference>
<feature type="transmembrane region" description="Helical" evidence="12">
    <location>
        <begin position="159"/>
        <end position="180"/>
    </location>
</feature>
<evidence type="ECO:0000256" key="8">
    <source>
        <dbReference type="ARBA" id="ARBA00022833"/>
    </source>
</evidence>
<dbReference type="InterPro" id="IPR008915">
    <property type="entry name" value="Peptidase_M50"/>
</dbReference>
<keyword evidence="9 12" id="KW-1133">Transmembrane helix</keyword>
<evidence type="ECO:0000256" key="7">
    <source>
        <dbReference type="ARBA" id="ARBA00022801"/>
    </source>
</evidence>
<dbReference type="GO" id="GO:0016020">
    <property type="term" value="C:membrane"/>
    <property type="evidence" value="ECO:0007669"/>
    <property type="project" value="UniProtKB-SubCell"/>
</dbReference>
<dbReference type="Pfam" id="PF02163">
    <property type="entry name" value="Peptidase_M50"/>
    <property type="match status" value="2"/>
</dbReference>
<dbReference type="Proteomes" id="UP000430670">
    <property type="component" value="Unassembled WGS sequence"/>
</dbReference>
<evidence type="ECO:0000256" key="1">
    <source>
        <dbReference type="ARBA" id="ARBA00001947"/>
    </source>
</evidence>
<accession>A0A6I3SGR5</accession>
<evidence type="ECO:0000256" key="11">
    <source>
        <dbReference type="ARBA" id="ARBA00023136"/>
    </source>
</evidence>
<dbReference type="EMBL" id="WNKU01000002">
    <property type="protein sequence ID" value="MTV48034.1"/>
    <property type="molecule type" value="Genomic_DNA"/>
</dbReference>
<keyword evidence="15" id="KW-1185">Reference proteome</keyword>
<evidence type="ECO:0000256" key="12">
    <source>
        <dbReference type="SAM" id="Phobius"/>
    </source>
</evidence>
<dbReference type="OrthoDB" id="166377at2"/>
<organism evidence="14 15">
    <name type="scientific">Heliobacterium mobile</name>
    <name type="common">Heliobacillus mobilis</name>
    <dbReference type="NCBI Taxonomy" id="28064"/>
    <lineage>
        <taxon>Bacteria</taxon>
        <taxon>Bacillati</taxon>
        <taxon>Bacillota</taxon>
        <taxon>Clostridia</taxon>
        <taxon>Eubacteriales</taxon>
        <taxon>Heliobacteriaceae</taxon>
        <taxon>Heliobacterium</taxon>
    </lineage>
</organism>
<feature type="transmembrane region" description="Helical" evidence="12">
    <location>
        <begin position="86"/>
        <end position="111"/>
    </location>
</feature>
<gene>
    <name evidence="14" type="ORF">GJ688_03445</name>
</gene>
<comment type="cofactor">
    <cofactor evidence="1">
        <name>Zn(2+)</name>
        <dbReference type="ChEBI" id="CHEBI:29105"/>
    </cofactor>
</comment>